<dbReference type="PANTHER" id="PTHR30069">
    <property type="entry name" value="TONB-DEPENDENT OUTER MEMBRANE RECEPTOR"/>
    <property type="match status" value="1"/>
</dbReference>
<dbReference type="SUPFAM" id="SSF49452">
    <property type="entry name" value="Starch-binding domain-like"/>
    <property type="match status" value="1"/>
</dbReference>
<name>A0A0F6A850_9GAMM</name>
<dbReference type="GO" id="GO:0044718">
    <property type="term" value="P:siderophore transmembrane transport"/>
    <property type="evidence" value="ECO:0007669"/>
    <property type="project" value="TreeGrafter"/>
</dbReference>
<protein>
    <submittedName>
        <fullName evidence="10">Membrane protein</fullName>
    </submittedName>
</protein>
<evidence type="ECO:0000256" key="3">
    <source>
        <dbReference type="ARBA" id="ARBA00022452"/>
    </source>
</evidence>
<dbReference type="InterPro" id="IPR039426">
    <property type="entry name" value="TonB-dep_rcpt-like"/>
</dbReference>
<reference evidence="10 11" key="1">
    <citation type="journal article" date="2015" name="BMC Genomics">
        <title>Genome mining reveals unlocked bioactive potential of marine Gram-negative bacteria.</title>
        <authorList>
            <person name="Machado H."/>
            <person name="Sonnenschein E.C."/>
            <person name="Melchiorsen J."/>
            <person name="Gram L."/>
        </authorList>
    </citation>
    <scope>NUCLEOTIDE SEQUENCE [LARGE SCALE GENOMIC DNA]</scope>
    <source>
        <strain evidence="10 11">S4054</strain>
    </source>
</reference>
<keyword evidence="5 7" id="KW-0472">Membrane</keyword>
<dbReference type="Gene3D" id="2.170.130.10">
    <property type="entry name" value="TonB-dependent receptor, plug domain"/>
    <property type="match status" value="1"/>
</dbReference>
<keyword evidence="6 7" id="KW-0998">Cell outer membrane</keyword>
<dbReference type="GO" id="GO:0030246">
    <property type="term" value="F:carbohydrate binding"/>
    <property type="evidence" value="ECO:0007669"/>
    <property type="project" value="InterPro"/>
</dbReference>
<feature type="domain" description="TonB-dependent transporter Oar-like beta-barrel" evidence="9">
    <location>
        <begin position="409"/>
        <end position="1044"/>
    </location>
</feature>
<sequence>MRCTNHIAGLIKFKLKQPKHTGNNTMKNVRLSKVAGALALAIGVSASAFASDTSSAMRGKITTPNGDAAANVKVTVIHEPTGTINTFTTNDSGAFIAKGLRVGGPYRVVIDSDTYSDAELNGIELKLGDTHRLTRQLEPLQTIEKIQVSGYTLVQQAGGSSSVFGEDTINNVPSFNNDIKDVARLNPLASINGNGELTIAGNNPRTNALTVDGIGQNDDFGLNFGGYPTAQPPVALDAIEQISVDSSPFSAKKGNFGGGTINAVTKSGSNEFTFSGFYETSTPSLAGKVDNISEAKYKDHVKDENGEIIHYAGSNKLDEDGHKTFEVSSTDPIETEARMGFSTGGAIIKDELFFFVNYNSWKQEREMDYGFDGSGTSHEFDISEQDYNRFNSILNETYGLQDELGGDPENTSDSLLVKLSWNISDLHRADFTYQWQDEESDKGYATGGNTITMASSRYQYVTKFNNFATKLYSDWSDDFSTEIGLAYKDVSNNSLTNSDLGQIQVYLNNSDRGESIQFGRDDIRHINVSETETYAFTFDATYLMGDHEINFGAQLESKRLYNLFGQNSMGTWKFGSLDDFENKKLYQNRWDDYQFSYMNANSNNVNDLAYDATREQLALYIEDKFYLTDDLEITAGVRYERLSSNDKPNLNENFLKTYGHTNQENLDGADIILPRIGFKFYATDALTINGGIGRFQGGIPNVWFNNPFQKDGITQVVANQDDINAYFANVEQVDITRVPEGIQSTLTEGAGNTAYTDPDFKLPSSIRAQIGFEYEFDSELLGDGFKWSAEIAYQNKQDEAVWHNTAIEAVMENGEVVRSDTGRVIYQSIYANDPVRKDNHDIMMTNSDLDARSIIFSTAIAKQFDNGLYVSASYTHQDVEDIAPGSASQAEGNYKHATTHSRNVDLVGRGHYEVEHSLKLNLRYETEFFEGYASKFNMFFERRSGRPFSYTMGSYNDGDFGDTRGLDRTSAYLAYIPTGPDDANVNWEKSKLSWDELEALLNRAGISERGQLLDRNTGTQPWVTTMDVSFTQEVPGFYKEHKGEVYFMIENFANLLNSDWGVEKRLGYSDQKLYDFGGLEDGQLVIDPRYQGSDVRNYSQITKGASAWQAKIGIRYSF</sequence>
<feature type="signal peptide" evidence="8">
    <location>
        <begin position="1"/>
        <end position="50"/>
    </location>
</feature>
<keyword evidence="2 7" id="KW-0813">Transport</keyword>
<dbReference type="AlphaFoldDB" id="A0A0F6A850"/>
<dbReference type="GO" id="GO:0009279">
    <property type="term" value="C:cell outer membrane"/>
    <property type="evidence" value="ECO:0007669"/>
    <property type="project" value="UniProtKB-SubCell"/>
</dbReference>
<organism evidence="10 11">
    <name type="scientific">Pseudoalteromonas luteoviolacea S4054</name>
    <dbReference type="NCBI Taxonomy" id="1129367"/>
    <lineage>
        <taxon>Bacteria</taxon>
        <taxon>Pseudomonadati</taxon>
        <taxon>Pseudomonadota</taxon>
        <taxon>Gammaproteobacteria</taxon>
        <taxon>Alteromonadales</taxon>
        <taxon>Pseudoalteromonadaceae</taxon>
        <taxon>Pseudoalteromonas</taxon>
    </lineage>
</organism>
<evidence type="ECO:0000256" key="7">
    <source>
        <dbReference type="PROSITE-ProRule" id="PRU01360"/>
    </source>
</evidence>
<evidence type="ECO:0000256" key="2">
    <source>
        <dbReference type="ARBA" id="ARBA00022448"/>
    </source>
</evidence>
<evidence type="ECO:0000313" key="11">
    <source>
        <dbReference type="Proteomes" id="UP000033434"/>
    </source>
</evidence>
<evidence type="ECO:0000313" key="10">
    <source>
        <dbReference type="EMBL" id="KKE82036.1"/>
    </source>
</evidence>
<evidence type="ECO:0000256" key="4">
    <source>
        <dbReference type="ARBA" id="ARBA00022692"/>
    </source>
</evidence>
<comment type="caution">
    <text evidence="10">The sequence shown here is derived from an EMBL/GenBank/DDBJ whole genome shotgun (WGS) entry which is preliminary data.</text>
</comment>
<keyword evidence="8" id="KW-0732">Signal</keyword>
<dbReference type="Gene3D" id="2.60.40.1120">
    <property type="entry name" value="Carboxypeptidase-like, regulatory domain"/>
    <property type="match status" value="1"/>
</dbReference>
<dbReference type="InterPro" id="IPR036942">
    <property type="entry name" value="Beta-barrel_TonB_sf"/>
</dbReference>
<dbReference type="GO" id="GO:0015344">
    <property type="term" value="F:siderophore uptake transmembrane transporter activity"/>
    <property type="evidence" value="ECO:0007669"/>
    <property type="project" value="TreeGrafter"/>
</dbReference>
<dbReference type="Gene3D" id="2.40.170.20">
    <property type="entry name" value="TonB-dependent receptor, beta-barrel domain"/>
    <property type="match status" value="1"/>
</dbReference>
<dbReference type="InterPro" id="IPR057601">
    <property type="entry name" value="Oar-like_b-barrel"/>
</dbReference>
<comment type="subcellular location">
    <subcellularLocation>
        <location evidence="1 7">Cell outer membrane</location>
        <topology evidence="1 7">Multi-pass membrane protein</topology>
    </subcellularLocation>
</comment>
<dbReference type="PANTHER" id="PTHR30069:SF46">
    <property type="entry name" value="OAR PROTEIN"/>
    <property type="match status" value="1"/>
</dbReference>
<dbReference type="Pfam" id="PF13620">
    <property type="entry name" value="CarboxypepD_reg"/>
    <property type="match status" value="1"/>
</dbReference>
<dbReference type="InterPro" id="IPR037066">
    <property type="entry name" value="Plug_dom_sf"/>
</dbReference>
<evidence type="ECO:0000256" key="8">
    <source>
        <dbReference type="SAM" id="SignalP"/>
    </source>
</evidence>
<dbReference type="Pfam" id="PF25183">
    <property type="entry name" value="OMP_b-brl_4"/>
    <property type="match status" value="1"/>
</dbReference>
<evidence type="ECO:0000259" key="9">
    <source>
        <dbReference type="Pfam" id="PF25183"/>
    </source>
</evidence>
<dbReference type="InterPro" id="IPR013784">
    <property type="entry name" value="Carb-bd-like_fold"/>
</dbReference>
<evidence type="ECO:0000256" key="5">
    <source>
        <dbReference type="ARBA" id="ARBA00023136"/>
    </source>
</evidence>
<dbReference type="EMBL" id="AUXW01000171">
    <property type="protein sequence ID" value="KKE82036.1"/>
    <property type="molecule type" value="Genomic_DNA"/>
</dbReference>
<dbReference type="SUPFAM" id="SSF56935">
    <property type="entry name" value="Porins"/>
    <property type="match status" value="1"/>
</dbReference>
<keyword evidence="4 7" id="KW-0812">Transmembrane</keyword>
<dbReference type="PROSITE" id="PS52016">
    <property type="entry name" value="TONB_DEPENDENT_REC_3"/>
    <property type="match status" value="1"/>
</dbReference>
<accession>A0A0F6A850</accession>
<proteinExistence type="inferred from homology"/>
<gene>
    <name evidence="10" type="ORF">N479_20005</name>
</gene>
<dbReference type="PATRIC" id="fig|1129367.4.peg.4071"/>
<dbReference type="Proteomes" id="UP000033434">
    <property type="component" value="Unassembled WGS sequence"/>
</dbReference>
<keyword evidence="3 7" id="KW-1134">Transmembrane beta strand</keyword>
<evidence type="ECO:0000256" key="6">
    <source>
        <dbReference type="ARBA" id="ARBA00023237"/>
    </source>
</evidence>
<feature type="chain" id="PRO_5002498718" evidence="8">
    <location>
        <begin position="51"/>
        <end position="1118"/>
    </location>
</feature>
<comment type="similarity">
    <text evidence="7">Belongs to the TonB-dependent receptor family.</text>
</comment>
<evidence type="ECO:0000256" key="1">
    <source>
        <dbReference type="ARBA" id="ARBA00004571"/>
    </source>
</evidence>